<dbReference type="OrthoDB" id="2443673at2759"/>
<evidence type="ECO:0000313" key="2">
    <source>
        <dbReference type="Proteomes" id="UP000789831"/>
    </source>
</evidence>
<protein>
    <submittedName>
        <fullName evidence="1">12729_t:CDS:1</fullName>
    </submittedName>
</protein>
<proteinExistence type="predicted"/>
<comment type="caution">
    <text evidence="1">The sequence shown here is derived from an EMBL/GenBank/DDBJ whole genome shotgun (WGS) entry which is preliminary data.</text>
</comment>
<dbReference type="Proteomes" id="UP000789831">
    <property type="component" value="Unassembled WGS sequence"/>
</dbReference>
<organism evidence="1 2">
    <name type="scientific">Ambispora gerdemannii</name>
    <dbReference type="NCBI Taxonomy" id="144530"/>
    <lineage>
        <taxon>Eukaryota</taxon>
        <taxon>Fungi</taxon>
        <taxon>Fungi incertae sedis</taxon>
        <taxon>Mucoromycota</taxon>
        <taxon>Glomeromycotina</taxon>
        <taxon>Glomeromycetes</taxon>
        <taxon>Archaeosporales</taxon>
        <taxon>Ambisporaceae</taxon>
        <taxon>Ambispora</taxon>
    </lineage>
</organism>
<accession>A0A9N9G7Q4</accession>
<reference evidence="1" key="1">
    <citation type="submission" date="2021-06" db="EMBL/GenBank/DDBJ databases">
        <authorList>
            <person name="Kallberg Y."/>
            <person name="Tangrot J."/>
            <person name="Rosling A."/>
        </authorList>
    </citation>
    <scope>NUCLEOTIDE SEQUENCE</scope>
    <source>
        <strain evidence="1">MT106</strain>
    </source>
</reference>
<dbReference type="AlphaFoldDB" id="A0A9N9G7Q4"/>
<name>A0A9N9G7Q4_9GLOM</name>
<evidence type="ECO:0000313" key="1">
    <source>
        <dbReference type="EMBL" id="CAG8590665.1"/>
    </source>
</evidence>
<gene>
    <name evidence="1" type="ORF">AGERDE_LOCUS8590</name>
</gene>
<dbReference type="EMBL" id="CAJVPL010001866">
    <property type="protein sequence ID" value="CAG8590665.1"/>
    <property type="molecule type" value="Genomic_DNA"/>
</dbReference>
<sequence>MGLHRVRWHRESVKDIATTTNSRVEVIKQAKALKIQKLRCPSSISFYRYTSQSRKSISLGAGLYRVCWRRESVKDIATTTTSREEVIKQAKALKIQKLRCLSIKGLCSEVAEQSFDPY</sequence>
<keyword evidence="2" id="KW-1185">Reference proteome</keyword>